<feature type="transmembrane region" description="Helical" evidence="5">
    <location>
        <begin position="33"/>
        <end position="55"/>
    </location>
</feature>
<dbReference type="Pfam" id="PF01226">
    <property type="entry name" value="Form_Nir_trans"/>
    <property type="match status" value="1"/>
</dbReference>
<gene>
    <name evidence="6" type="ORF">AVDCRST_MAG93-6154</name>
</gene>
<dbReference type="AlphaFoldDB" id="A0A6J4LF76"/>
<protein>
    <submittedName>
        <fullName evidence="6">Uncharacterized protein</fullName>
    </submittedName>
</protein>
<keyword evidence="4 5" id="KW-0472">Membrane</keyword>
<accession>A0A6J4LF76</accession>
<keyword evidence="3 5" id="KW-1133">Transmembrane helix</keyword>
<evidence type="ECO:0000256" key="1">
    <source>
        <dbReference type="ARBA" id="ARBA00004141"/>
    </source>
</evidence>
<dbReference type="EMBL" id="CADCTR010002069">
    <property type="protein sequence ID" value="CAA9330107.1"/>
    <property type="molecule type" value="Genomic_DNA"/>
</dbReference>
<organism evidence="6">
    <name type="scientific">uncultured Chloroflexia bacterium</name>
    <dbReference type="NCBI Taxonomy" id="1672391"/>
    <lineage>
        <taxon>Bacteria</taxon>
        <taxon>Bacillati</taxon>
        <taxon>Chloroflexota</taxon>
        <taxon>Chloroflexia</taxon>
        <taxon>environmental samples</taxon>
    </lineage>
</organism>
<dbReference type="GO" id="GO:0015499">
    <property type="term" value="F:formate transmembrane transporter activity"/>
    <property type="evidence" value="ECO:0007669"/>
    <property type="project" value="TreeGrafter"/>
</dbReference>
<feature type="transmembrane region" description="Helical" evidence="5">
    <location>
        <begin position="156"/>
        <end position="177"/>
    </location>
</feature>
<feature type="transmembrane region" description="Helical" evidence="5">
    <location>
        <begin position="111"/>
        <end position="144"/>
    </location>
</feature>
<dbReference type="PANTHER" id="PTHR30520:SF2">
    <property type="entry name" value="INNER MEMBRANE PROTEIN YFDC"/>
    <property type="match status" value="1"/>
</dbReference>
<evidence type="ECO:0000256" key="4">
    <source>
        <dbReference type="ARBA" id="ARBA00023136"/>
    </source>
</evidence>
<evidence type="ECO:0000256" key="5">
    <source>
        <dbReference type="SAM" id="Phobius"/>
    </source>
</evidence>
<dbReference type="GO" id="GO:0005886">
    <property type="term" value="C:plasma membrane"/>
    <property type="evidence" value="ECO:0007669"/>
    <property type="project" value="TreeGrafter"/>
</dbReference>
<dbReference type="Gene3D" id="1.20.1080.10">
    <property type="entry name" value="Glycerol uptake facilitator protein"/>
    <property type="match status" value="1"/>
</dbReference>
<name>A0A6J4LF76_9CHLR</name>
<dbReference type="PANTHER" id="PTHR30520">
    <property type="entry name" value="FORMATE TRANSPORTER-RELATED"/>
    <property type="match status" value="1"/>
</dbReference>
<reference evidence="6" key="1">
    <citation type="submission" date="2020-02" db="EMBL/GenBank/DDBJ databases">
        <authorList>
            <person name="Meier V. D."/>
        </authorList>
    </citation>
    <scope>NUCLEOTIDE SEQUENCE</scope>
    <source>
        <strain evidence="6">AVDCRST_MAG93</strain>
    </source>
</reference>
<keyword evidence="2 5" id="KW-0812">Transmembrane</keyword>
<feature type="transmembrane region" description="Helical" evidence="5">
    <location>
        <begin position="83"/>
        <end position="104"/>
    </location>
</feature>
<sequence>MILLVGKSELFTENFFLPVSAVLERRGTLRKLLSLWGVSLVFNLIGSLLFAALIARPGVLGEGPAREMIELAQHKIEYSWETAFVKALFGGWLMTIMTWLVVAAEGLGPRLMIIWGVATLIVLGEFNHVVISAAEIFMAMFLGADITIAEWFMRNFVPALFGNVIGGVVFVTLLSYIQARYTEE</sequence>
<dbReference type="InterPro" id="IPR023271">
    <property type="entry name" value="Aquaporin-like"/>
</dbReference>
<comment type="subcellular location">
    <subcellularLocation>
        <location evidence="1">Membrane</location>
        <topology evidence="1">Multi-pass membrane protein</topology>
    </subcellularLocation>
</comment>
<evidence type="ECO:0000256" key="3">
    <source>
        <dbReference type="ARBA" id="ARBA00022989"/>
    </source>
</evidence>
<evidence type="ECO:0000313" key="6">
    <source>
        <dbReference type="EMBL" id="CAA9330107.1"/>
    </source>
</evidence>
<proteinExistence type="predicted"/>
<dbReference type="InterPro" id="IPR000292">
    <property type="entry name" value="For/NO2_transpt"/>
</dbReference>
<evidence type="ECO:0000256" key="2">
    <source>
        <dbReference type="ARBA" id="ARBA00022692"/>
    </source>
</evidence>